<proteinExistence type="predicted"/>
<dbReference type="Proteomes" id="UP000268162">
    <property type="component" value="Unassembled WGS sequence"/>
</dbReference>
<dbReference type="GO" id="GO:0015036">
    <property type="term" value="F:disulfide oxidoreductase activity"/>
    <property type="evidence" value="ECO:0007669"/>
    <property type="project" value="UniProtKB-ARBA"/>
</dbReference>
<evidence type="ECO:0000256" key="2">
    <source>
        <dbReference type="ARBA" id="ARBA00023004"/>
    </source>
</evidence>
<evidence type="ECO:0000256" key="4">
    <source>
        <dbReference type="SAM" id="MobiDB-lite"/>
    </source>
</evidence>
<evidence type="ECO:0000256" key="1">
    <source>
        <dbReference type="ARBA" id="ARBA00022723"/>
    </source>
</evidence>
<dbReference type="GO" id="GO:0005829">
    <property type="term" value="C:cytosol"/>
    <property type="evidence" value="ECO:0007669"/>
    <property type="project" value="TreeGrafter"/>
</dbReference>
<evidence type="ECO:0000313" key="7">
    <source>
        <dbReference type="Proteomes" id="UP000268162"/>
    </source>
</evidence>
<sequence>MSPANRLELQKVGQLYSLLQDHPNTTIVIFFSADWAPQCKPMSVLFDELAKKYTALQFVKVEAEDFEEVAESYEVSAVPSFIFVHKLAIVDRVDGANAPEVSRLAEKHSKSSAGSSTTTDRTTVPTTQVKQDLNTRLKELTHRSPVMIFIKGTPTQPRCGFSKTLVGLLNDNHVKYGYFDILGDEEVRQGLKQYSSWPTYPQLYIEGELTGGLDIIKDMIQSGEFAEVLPAAAKA</sequence>
<dbReference type="Pfam" id="PF00462">
    <property type="entry name" value="Glutaredoxin"/>
    <property type="match status" value="1"/>
</dbReference>
<dbReference type="Pfam" id="PF00085">
    <property type="entry name" value="Thioredoxin"/>
    <property type="match status" value="1"/>
</dbReference>
<dbReference type="GO" id="GO:0006879">
    <property type="term" value="P:intracellular iron ion homeostasis"/>
    <property type="evidence" value="ECO:0007669"/>
    <property type="project" value="TreeGrafter"/>
</dbReference>
<dbReference type="AlphaFoldDB" id="A0A4P9ZNG9"/>
<dbReference type="Gene3D" id="3.40.30.10">
    <property type="entry name" value="Glutaredoxin"/>
    <property type="match status" value="2"/>
</dbReference>
<dbReference type="InterPro" id="IPR002109">
    <property type="entry name" value="Glutaredoxin"/>
</dbReference>
<keyword evidence="7" id="KW-1185">Reference proteome</keyword>
<dbReference type="PROSITE" id="PS51354">
    <property type="entry name" value="GLUTAREDOXIN_2"/>
    <property type="match status" value="1"/>
</dbReference>
<dbReference type="CDD" id="cd03028">
    <property type="entry name" value="GRX_PICOT_like"/>
    <property type="match status" value="1"/>
</dbReference>
<feature type="region of interest" description="Disordered" evidence="4">
    <location>
        <begin position="102"/>
        <end position="126"/>
    </location>
</feature>
<dbReference type="STRING" id="215637.A0A4P9ZNG9"/>
<dbReference type="SUPFAM" id="SSF52833">
    <property type="entry name" value="Thioredoxin-like"/>
    <property type="match status" value="2"/>
</dbReference>
<dbReference type="GO" id="GO:0046872">
    <property type="term" value="F:metal ion binding"/>
    <property type="evidence" value="ECO:0007669"/>
    <property type="project" value="UniProtKB-KW"/>
</dbReference>
<dbReference type="GO" id="GO:0005634">
    <property type="term" value="C:nucleus"/>
    <property type="evidence" value="ECO:0007669"/>
    <property type="project" value="TreeGrafter"/>
</dbReference>
<name>A0A4P9ZNG9_9FUNG</name>
<evidence type="ECO:0000259" key="5">
    <source>
        <dbReference type="PROSITE" id="PS51352"/>
    </source>
</evidence>
<protein>
    <submittedName>
        <fullName evidence="6">Thioredoxin</fullName>
    </submittedName>
</protein>
<feature type="compositionally biased region" description="Low complexity" evidence="4">
    <location>
        <begin position="111"/>
        <end position="126"/>
    </location>
</feature>
<accession>A0A4P9ZNG9</accession>
<dbReference type="GO" id="GO:0051536">
    <property type="term" value="F:iron-sulfur cluster binding"/>
    <property type="evidence" value="ECO:0007669"/>
    <property type="project" value="UniProtKB-KW"/>
</dbReference>
<keyword evidence="3" id="KW-0411">Iron-sulfur</keyword>
<dbReference type="InterPro" id="IPR013766">
    <property type="entry name" value="Thioredoxin_domain"/>
</dbReference>
<dbReference type="PANTHER" id="PTHR10293">
    <property type="entry name" value="GLUTAREDOXIN FAMILY MEMBER"/>
    <property type="match status" value="1"/>
</dbReference>
<evidence type="ECO:0000256" key="3">
    <source>
        <dbReference type="ARBA" id="ARBA00023014"/>
    </source>
</evidence>
<evidence type="ECO:0000313" key="6">
    <source>
        <dbReference type="EMBL" id="RKP34678.1"/>
    </source>
</evidence>
<gene>
    <name evidence="6" type="ORF">BJ085DRAFT_13675</name>
</gene>
<dbReference type="FunFam" id="3.40.30.10:FF:000012">
    <property type="entry name" value="Monothiol glutaredoxin"/>
    <property type="match status" value="1"/>
</dbReference>
<dbReference type="PANTHER" id="PTHR10293:SF73">
    <property type="entry name" value="GLUTAREDOXIN-3"/>
    <property type="match status" value="1"/>
</dbReference>
<dbReference type="InterPro" id="IPR004480">
    <property type="entry name" value="Monothiol_GRX-rel"/>
</dbReference>
<dbReference type="PROSITE" id="PS51352">
    <property type="entry name" value="THIOREDOXIN_2"/>
    <property type="match status" value="1"/>
</dbReference>
<dbReference type="EMBL" id="ML003111">
    <property type="protein sequence ID" value="RKP34678.1"/>
    <property type="molecule type" value="Genomic_DNA"/>
</dbReference>
<reference evidence="7" key="1">
    <citation type="journal article" date="2018" name="Nat. Microbiol.">
        <title>Leveraging single-cell genomics to expand the fungal tree of life.</title>
        <authorList>
            <person name="Ahrendt S.R."/>
            <person name="Quandt C.A."/>
            <person name="Ciobanu D."/>
            <person name="Clum A."/>
            <person name="Salamov A."/>
            <person name="Andreopoulos B."/>
            <person name="Cheng J.F."/>
            <person name="Woyke T."/>
            <person name="Pelin A."/>
            <person name="Henrissat B."/>
            <person name="Reynolds N.K."/>
            <person name="Benny G.L."/>
            <person name="Smith M.E."/>
            <person name="James T.Y."/>
            <person name="Grigoriev I.V."/>
        </authorList>
    </citation>
    <scope>NUCLEOTIDE SEQUENCE [LARGE SCALE GENOMIC DNA]</scope>
    <source>
        <strain evidence="7">RSA 468</strain>
    </source>
</reference>
<keyword evidence="1" id="KW-0479">Metal-binding</keyword>
<dbReference type="OrthoDB" id="415696at2759"/>
<dbReference type="InterPro" id="IPR036249">
    <property type="entry name" value="Thioredoxin-like_sf"/>
</dbReference>
<feature type="domain" description="Thioredoxin" evidence="5">
    <location>
        <begin position="1"/>
        <end position="110"/>
    </location>
</feature>
<dbReference type="InterPro" id="IPR033658">
    <property type="entry name" value="GRX_PICOT-like"/>
</dbReference>
<keyword evidence="2" id="KW-0408">Iron</keyword>
<organism evidence="6 7">
    <name type="scientific">Dimargaris cristalligena</name>
    <dbReference type="NCBI Taxonomy" id="215637"/>
    <lineage>
        <taxon>Eukaryota</taxon>
        <taxon>Fungi</taxon>
        <taxon>Fungi incertae sedis</taxon>
        <taxon>Zoopagomycota</taxon>
        <taxon>Kickxellomycotina</taxon>
        <taxon>Dimargaritomycetes</taxon>
        <taxon>Dimargaritales</taxon>
        <taxon>Dimargaritaceae</taxon>
        <taxon>Dimargaris</taxon>
    </lineage>
</organism>
<dbReference type="CDD" id="cd02984">
    <property type="entry name" value="TRX_PICOT"/>
    <property type="match status" value="1"/>
</dbReference>